<evidence type="ECO:0000313" key="3">
    <source>
        <dbReference type="Proteomes" id="UP000321960"/>
    </source>
</evidence>
<reference evidence="2" key="1">
    <citation type="journal article" date="2014" name="Int. J. Syst. Evol. Microbiol.">
        <title>Complete genome of a new Firmicutes species belonging to the dominant human colonic microbiota ('Ruminococcus bicirculans') reveals two chromosomes and a selective capacity to utilize plant glucans.</title>
        <authorList>
            <consortium name="NISC Comparative Sequencing Program"/>
            <person name="Wegmann U."/>
            <person name="Louis P."/>
            <person name="Goesmann A."/>
            <person name="Henrissat B."/>
            <person name="Duncan S.H."/>
            <person name="Flint H.J."/>
        </authorList>
    </citation>
    <scope>NUCLEOTIDE SEQUENCE</scope>
    <source>
        <strain evidence="2">NBRC 107715</strain>
    </source>
</reference>
<accession>A0A512J1W0</accession>
<evidence type="ECO:0000313" key="4">
    <source>
        <dbReference type="Proteomes" id="UP001156856"/>
    </source>
</evidence>
<dbReference type="EMBL" id="BSPK01000067">
    <property type="protein sequence ID" value="GLS65293.1"/>
    <property type="molecule type" value="Genomic_DNA"/>
</dbReference>
<reference evidence="4" key="2">
    <citation type="journal article" date="2019" name="Int. J. Syst. Evol. Microbiol.">
        <title>The Global Catalogue of Microorganisms (GCM) 10K type strain sequencing project: providing services to taxonomists for standard genome sequencing and annotation.</title>
        <authorList>
            <consortium name="The Broad Institute Genomics Platform"/>
            <consortium name="The Broad Institute Genome Sequencing Center for Infectious Disease"/>
            <person name="Wu L."/>
            <person name="Ma J."/>
        </authorList>
    </citation>
    <scope>NUCLEOTIDE SEQUENCE [LARGE SCALE GENOMIC DNA]</scope>
    <source>
        <strain evidence="4">NBRC 107715</strain>
    </source>
</reference>
<dbReference type="Proteomes" id="UP000321960">
    <property type="component" value="Unassembled WGS sequence"/>
</dbReference>
<protein>
    <submittedName>
        <fullName evidence="1">Uncharacterized protein</fullName>
    </submittedName>
</protein>
<comment type="caution">
    <text evidence="1">The sequence shown here is derived from an EMBL/GenBank/DDBJ whole genome shotgun (WGS) entry which is preliminary data.</text>
</comment>
<dbReference type="EMBL" id="BJZU01000029">
    <property type="protein sequence ID" value="GEP03849.1"/>
    <property type="molecule type" value="Genomic_DNA"/>
</dbReference>
<organism evidence="1 3">
    <name type="scientific">Methylobacterium oxalidis</name>
    <dbReference type="NCBI Taxonomy" id="944322"/>
    <lineage>
        <taxon>Bacteria</taxon>
        <taxon>Pseudomonadati</taxon>
        <taxon>Pseudomonadota</taxon>
        <taxon>Alphaproteobacteria</taxon>
        <taxon>Hyphomicrobiales</taxon>
        <taxon>Methylobacteriaceae</taxon>
        <taxon>Methylobacterium</taxon>
    </lineage>
</organism>
<evidence type="ECO:0000313" key="2">
    <source>
        <dbReference type="EMBL" id="GLS65293.1"/>
    </source>
</evidence>
<gene>
    <name evidence="2" type="ORF">GCM10007888_36750</name>
    <name evidence="1" type="ORF">MOX02_18870</name>
</gene>
<proteinExistence type="predicted"/>
<dbReference type="OrthoDB" id="7999156at2"/>
<name>A0A512J1W0_9HYPH</name>
<evidence type="ECO:0000313" key="1">
    <source>
        <dbReference type="EMBL" id="GEP03849.1"/>
    </source>
</evidence>
<reference evidence="1 3" key="3">
    <citation type="submission" date="2019-07" db="EMBL/GenBank/DDBJ databases">
        <title>Whole genome shotgun sequence of Methylobacterium oxalidis NBRC 107715.</title>
        <authorList>
            <person name="Hosoyama A."/>
            <person name="Uohara A."/>
            <person name="Ohji S."/>
            <person name="Ichikawa N."/>
        </authorList>
    </citation>
    <scope>NUCLEOTIDE SEQUENCE [LARGE SCALE GENOMIC DNA]</scope>
    <source>
        <strain evidence="1 3">NBRC 107715</strain>
    </source>
</reference>
<dbReference type="AlphaFoldDB" id="A0A512J1W0"/>
<sequence>MANSEPEEVRPSEAERAAFAYWLAAQADTWAALVWAVEDALADLELAERLLRRQEGHISHGYVRGQLSS</sequence>
<dbReference type="Proteomes" id="UP001156856">
    <property type="component" value="Unassembled WGS sequence"/>
</dbReference>
<reference evidence="2" key="4">
    <citation type="submission" date="2023-01" db="EMBL/GenBank/DDBJ databases">
        <title>Draft genome sequence of Methylobacterium oxalidis strain NBRC 107715.</title>
        <authorList>
            <person name="Sun Q."/>
            <person name="Mori K."/>
        </authorList>
    </citation>
    <scope>NUCLEOTIDE SEQUENCE</scope>
    <source>
        <strain evidence="2">NBRC 107715</strain>
    </source>
</reference>
<keyword evidence="4" id="KW-1185">Reference proteome</keyword>